<evidence type="ECO:0000256" key="8">
    <source>
        <dbReference type="ARBA" id="ARBA00022958"/>
    </source>
</evidence>
<dbReference type="RefSeq" id="WP_382211261.1">
    <property type="nucleotide sequence ID" value="NZ_CP119802.1"/>
</dbReference>
<dbReference type="PROSITE" id="PS51201">
    <property type="entry name" value="RCK_N"/>
    <property type="match status" value="1"/>
</dbReference>
<gene>
    <name evidence="16" type="ORF">ACFQJ4_08760</name>
</gene>
<evidence type="ECO:0000256" key="9">
    <source>
        <dbReference type="ARBA" id="ARBA00022989"/>
    </source>
</evidence>
<evidence type="ECO:0000256" key="12">
    <source>
        <dbReference type="ARBA" id="ARBA00023136"/>
    </source>
</evidence>
<dbReference type="InterPro" id="IPR036721">
    <property type="entry name" value="RCK_C_sf"/>
</dbReference>
<feature type="transmembrane region" description="Helical" evidence="13">
    <location>
        <begin position="61"/>
        <end position="81"/>
    </location>
</feature>
<accession>A0ABD5ZPR0</accession>
<dbReference type="GeneID" id="79267094"/>
<feature type="domain" description="RCK C-terminal" evidence="15">
    <location>
        <begin position="552"/>
        <end position="634"/>
    </location>
</feature>
<dbReference type="Pfam" id="PF02254">
    <property type="entry name" value="TrkA_N"/>
    <property type="match status" value="1"/>
</dbReference>
<feature type="transmembrane region" description="Helical" evidence="13">
    <location>
        <begin position="195"/>
        <end position="213"/>
    </location>
</feature>
<keyword evidence="10" id="KW-0520">NAD</keyword>
<evidence type="ECO:0000259" key="14">
    <source>
        <dbReference type="PROSITE" id="PS51201"/>
    </source>
</evidence>
<protein>
    <submittedName>
        <fullName evidence="16">Cation:proton antiporter</fullName>
    </submittedName>
</protein>
<feature type="transmembrane region" description="Helical" evidence="13">
    <location>
        <begin position="379"/>
        <end position="401"/>
    </location>
</feature>
<feature type="domain" description="RCK N-terminal" evidence="14">
    <location>
        <begin position="417"/>
        <end position="536"/>
    </location>
</feature>
<dbReference type="Gene3D" id="3.30.70.1450">
    <property type="entry name" value="Regulator of K+ conductance, C-terminal domain"/>
    <property type="match status" value="1"/>
</dbReference>
<evidence type="ECO:0000259" key="15">
    <source>
        <dbReference type="PROSITE" id="PS51202"/>
    </source>
</evidence>
<keyword evidence="9 13" id="KW-1133">Transmembrane helix</keyword>
<dbReference type="InterPro" id="IPR036291">
    <property type="entry name" value="NAD(P)-bd_dom_sf"/>
</dbReference>
<dbReference type="InterPro" id="IPR006153">
    <property type="entry name" value="Cation/H_exchanger_TM"/>
</dbReference>
<proteinExistence type="predicted"/>
<evidence type="ECO:0000256" key="7">
    <source>
        <dbReference type="ARBA" id="ARBA00022692"/>
    </source>
</evidence>
<feature type="transmembrane region" description="Helical" evidence="13">
    <location>
        <begin position="163"/>
        <end position="183"/>
    </location>
</feature>
<dbReference type="AlphaFoldDB" id="A0ABD5ZPR0"/>
<keyword evidence="17" id="KW-1185">Reference proteome</keyword>
<feature type="transmembrane region" description="Helical" evidence="13">
    <location>
        <begin position="303"/>
        <end position="326"/>
    </location>
</feature>
<organism evidence="16 17">
    <name type="scientific">Halosegnis marinus</name>
    <dbReference type="NCBI Taxonomy" id="3034023"/>
    <lineage>
        <taxon>Archaea</taxon>
        <taxon>Methanobacteriati</taxon>
        <taxon>Methanobacteriota</taxon>
        <taxon>Stenosarchaea group</taxon>
        <taxon>Halobacteria</taxon>
        <taxon>Halobacteriales</taxon>
        <taxon>Natronomonadaceae</taxon>
        <taxon>Halosegnis</taxon>
    </lineage>
</organism>
<comment type="function">
    <text evidence="1">Part of a potassium transport system.</text>
</comment>
<dbReference type="Proteomes" id="UP001596398">
    <property type="component" value="Unassembled WGS sequence"/>
</dbReference>
<dbReference type="InterPro" id="IPR003148">
    <property type="entry name" value="RCK_N"/>
</dbReference>
<evidence type="ECO:0000256" key="3">
    <source>
        <dbReference type="ARBA" id="ARBA00022448"/>
    </source>
</evidence>
<evidence type="ECO:0000256" key="10">
    <source>
        <dbReference type="ARBA" id="ARBA00023027"/>
    </source>
</evidence>
<evidence type="ECO:0000256" key="13">
    <source>
        <dbReference type="SAM" id="Phobius"/>
    </source>
</evidence>
<reference evidence="16 17" key="1">
    <citation type="journal article" date="2019" name="Int. J. Syst. Evol. Microbiol.">
        <title>The Global Catalogue of Microorganisms (GCM) 10K type strain sequencing project: providing services to taxonomists for standard genome sequencing and annotation.</title>
        <authorList>
            <consortium name="The Broad Institute Genomics Platform"/>
            <consortium name="The Broad Institute Genome Sequencing Center for Infectious Disease"/>
            <person name="Wu L."/>
            <person name="Ma J."/>
        </authorList>
    </citation>
    <scope>NUCLEOTIDE SEQUENCE [LARGE SCALE GENOMIC DNA]</scope>
    <source>
        <strain evidence="16 17">DT85</strain>
    </source>
</reference>
<evidence type="ECO:0000256" key="11">
    <source>
        <dbReference type="ARBA" id="ARBA00023065"/>
    </source>
</evidence>
<feature type="transmembrane region" description="Helical" evidence="13">
    <location>
        <begin position="278"/>
        <end position="297"/>
    </location>
</feature>
<feature type="transmembrane region" description="Helical" evidence="13">
    <location>
        <begin position="122"/>
        <end position="142"/>
    </location>
</feature>
<dbReference type="InterPro" id="IPR006037">
    <property type="entry name" value="RCK_C"/>
</dbReference>
<dbReference type="PANTHER" id="PTHR32507">
    <property type="entry name" value="NA(+)/H(+) ANTIPORTER 1"/>
    <property type="match status" value="1"/>
</dbReference>
<dbReference type="Pfam" id="PF02080">
    <property type="entry name" value="TrkA_C"/>
    <property type="match status" value="1"/>
</dbReference>
<evidence type="ECO:0000313" key="17">
    <source>
        <dbReference type="Proteomes" id="UP001596398"/>
    </source>
</evidence>
<name>A0ABD5ZPR0_9EURY</name>
<dbReference type="Pfam" id="PF00999">
    <property type="entry name" value="Na_H_Exchanger"/>
    <property type="match status" value="1"/>
</dbReference>
<dbReference type="SUPFAM" id="SSF116726">
    <property type="entry name" value="TrkA C-terminal domain-like"/>
    <property type="match status" value="1"/>
</dbReference>
<dbReference type="GO" id="GO:0015297">
    <property type="term" value="F:antiporter activity"/>
    <property type="evidence" value="ECO:0007669"/>
    <property type="project" value="UniProtKB-KW"/>
</dbReference>
<keyword evidence="11" id="KW-0406">Ion transport</keyword>
<dbReference type="GO" id="GO:0005886">
    <property type="term" value="C:plasma membrane"/>
    <property type="evidence" value="ECO:0007669"/>
    <property type="project" value="UniProtKB-SubCell"/>
</dbReference>
<dbReference type="PANTHER" id="PTHR32507:SF0">
    <property type="entry name" value="NA(+)_H(+) ANTIPORTER 2-RELATED"/>
    <property type="match status" value="1"/>
</dbReference>
<comment type="subcellular location">
    <subcellularLocation>
        <location evidence="2">Cell membrane</location>
        <topology evidence="2">Multi-pass membrane protein</topology>
    </subcellularLocation>
</comment>
<dbReference type="Gene3D" id="3.40.50.720">
    <property type="entry name" value="NAD(P)-binding Rossmann-like Domain"/>
    <property type="match status" value="1"/>
</dbReference>
<evidence type="ECO:0000256" key="5">
    <source>
        <dbReference type="ARBA" id="ARBA00022475"/>
    </source>
</evidence>
<dbReference type="PROSITE" id="PS51202">
    <property type="entry name" value="RCK_C"/>
    <property type="match status" value="1"/>
</dbReference>
<evidence type="ECO:0000256" key="1">
    <source>
        <dbReference type="ARBA" id="ARBA00003660"/>
    </source>
</evidence>
<keyword evidence="8" id="KW-0630">Potassium</keyword>
<keyword evidence="5" id="KW-1003">Cell membrane</keyword>
<dbReference type="InterPro" id="IPR038770">
    <property type="entry name" value="Na+/solute_symporter_sf"/>
</dbReference>
<dbReference type="SUPFAM" id="SSF51735">
    <property type="entry name" value="NAD(P)-binding Rossmann-fold domains"/>
    <property type="match status" value="1"/>
</dbReference>
<evidence type="ECO:0000256" key="6">
    <source>
        <dbReference type="ARBA" id="ARBA00022538"/>
    </source>
</evidence>
<keyword evidence="12 13" id="KW-0472">Membrane</keyword>
<dbReference type="InterPro" id="IPR006036">
    <property type="entry name" value="K_uptake_TrkA"/>
</dbReference>
<keyword evidence="4" id="KW-0050">Antiport</keyword>
<evidence type="ECO:0000256" key="4">
    <source>
        <dbReference type="ARBA" id="ARBA00022449"/>
    </source>
</evidence>
<dbReference type="GO" id="GO:0006813">
    <property type="term" value="P:potassium ion transport"/>
    <property type="evidence" value="ECO:0007669"/>
    <property type="project" value="UniProtKB-KW"/>
</dbReference>
<dbReference type="Gene3D" id="1.20.1530.20">
    <property type="match status" value="1"/>
</dbReference>
<keyword evidence="7 13" id="KW-0812">Transmembrane</keyword>
<keyword evidence="3" id="KW-0813">Transport</keyword>
<dbReference type="PRINTS" id="PR00335">
    <property type="entry name" value="KUPTAKETRKA"/>
</dbReference>
<feature type="transmembrane region" description="Helical" evidence="13">
    <location>
        <begin position="225"/>
        <end position="242"/>
    </location>
</feature>
<feature type="transmembrane region" description="Helical" evidence="13">
    <location>
        <begin position="338"/>
        <end position="359"/>
    </location>
</feature>
<evidence type="ECO:0000256" key="2">
    <source>
        <dbReference type="ARBA" id="ARBA00004651"/>
    </source>
</evidence>
<evidence type="ECO:0000313" key="16">
    <source>
        <dbReference type="EMBL" id="MFC7235401.1"/>
    </source>
</evidence>
<feature type="transmembrane region" description="Helical" evidence="13">
    <location>
        <begin position="93"/>
        <end position="116"/>
    </location>
</feature>
<keyword evidence="6" id="KW-0633">Potassium transport</keyword>
<sequence length="636" mass="66466">MMAGGPDLLIPTVAAIIGLGVGAQILSDRFEVPSIIFLIGAGIALGPEGLGVVTRNSFGDALPAIVGLSVAIIVFEGAFHLRASKLREAPADNVRLVTVGALIALVATAVVTKFAFDAPWDISFLIGALLVATGPTVIAPILEVVPVRDRVEAALETEGIVNDVTAAIIAVVVFEIITAGDAAPNQFLVLFAERLGTGLLVGLVVAVVVWYLLRYVDLSPGNAPQNARLLVLAGALVAYAGADYLFAEAGVAAVATAGIILGNLDVPYEEEISAFKGDVTLVVLSFVFIALAALLEFEDLLALGWGGVVVVLAVALLIRPTVVFLSTVGDRFTRGEKLFMSFVGPRGIIPASVATLFAVELQSRAEELRAAGETMQAAQLQSSATLLVGVVFLVILATVVFEGGLARYIAEYLDVIPMRVLVIGGGQVGRALAERLEDRGENVVIIEVDETKVEAARNEGHTVHIGDGTDTDVLQAAGAGNARIVAAATGDDDANLLVAQLASSKFDVETIIARANNPDNVDAFEDLGVRTISSALATAQALDNAIERPALANWMGELGRSGDVQEIEVTSEELVGRTVRDVGPELPPATLIALVSRNGETTVPEADYTLEKGDRITLIGQRESVREAMSYCNPDS</sequence>
<comment type="caution">
    <text evidence="16">The sequence shown here is derived from an EMBL/GenBank/DDBJ whole genome shotgun (WGS) entry which is preliminary data.</text>
</comment>
<dbReference type="EMBL" id="JBHTAP010000001">
    <property type="protein sequence ID" value="MFC7235401.1"/>
    <property type="molecule type" value="Genomic_DNA"/>
</dbReference>